<dbReference type="SUPFAM" id="SSF54791">
    <property type="entry name" value="Eukaryotic type KH-domain (KH-domain type I)"/>
    <property type="match status" value="2"/>
</dbReference>
<gene>
    <name evidence="4" type="ORF">EG68_08953</name>
</gene>
<keyword evidence="1" id="KW-0677">Repeat</keyword>
<dbReference type="OrthoDB" id="442947at2759"/>
<dbReference type="PROSITE" id="PS50084">
    <property type="entry name" value="KH_TYPE_1"/>
    <property type="match status" value="2"/>
</dbReference>
<evidence type="ECO:0000256" key="1">
    <source>
        <dbReference type="ARBA" id="ARBA00022737"/>
    </source>
</evidence>
<dbReference type="SMART" id="SM00322">
    <property type="entry name" value="KH"/>
    <property type="match status" value="2"/>
</dbReference>
<organism evidence="4 5">
    <name type="scientific">Paragonimus skrjabini miyazakii</name>
    <dbReference type="NCBI Taxonomy" id="59628"/>
    <lineage>
        <taxon>Eukaryota</taxon>
        <taxon>Metazoa</taxon>
        <taxon>Spiralia</taxon>
        <taxon>Lophotrochozoa</taxon>
        <taxon>Platyhelminthes</taxon>
        <taxon>Trematoda</taxon>
        <taxon>Digenea</taxon>
        <taxon>Plagiorchiida</taxon>
        <taxon>Troglotremata</taxon>
        <taxon>Troglotrematidae</taxon>
        <taxon>Paragonimus</taxon>
    </lineage>
</organism>
<keyword evidence="5" id="KW-1185">Reference proteome</keyword>
<keyword evidence="2" id="KW-0694">RNA-binding</keyword>
<comment type="caution">
    <text evidence="4">The sequence shown here is derived from an EMBL/GenBank/DDBJ whole genome shotgun (WGS) entry which is preliminary data.</text>
</comment>
<evidence type="ECO:0000259" key="3">
    <source>
        <dbReference type="SMART" id="SM00322"/>
    </source>
</evidence>
<sequence>DVETIIEKHGQNLKCLEEKIGAQVNITEEYTPERIMTITGTVDQVQQIYEQICQTLEDIIVLSVPLSRRIPVWVVLVSLRLSEAQENQRRASTPLGTYPDSKSSSPPITLRLLVPPLLCGCIIGKGGSKINRIRELSGATIQVAVSKLFYTPDRTIIISGSAQAVSLCINQISAITLRLRCQPSGSFCPPEADNTLLHLHLFPQGLSGYSPPPQLDFALPFHLTTQTSYRHSNLVHRLSLGATAPIPNAWLPSSPYLFDSNSPQTINSNLTSIDPSRLLISPLFIDPVSSVSPLICP</sequence>
<dbReference type="Proteomes" id="UP000822476">
    <property type="component" value="Unassembled WGS sequence"/>
</dbReference>
<dbReference type="PANTHER" id="PTHR10288">
    <property type="entry name" value="KH DOMAIN CONTAINING RNA BINDING PROTEIN"/>
    <property type="match status" value="1"/>
</dbReference>
<dbReference type="Gene3D" id="3.30.1370.10">
    <property type="entry name" value="K Homology domain, type 1"/>
    <property type="match status" value="2"/>
</dbReference>
<feature type="domain" description="K Homology" evidence="3">
    <location>
        <begin position="2"/>
        <end position="57"/>
    </location>
</feature>
<dbReference type="InterPro" id="IPR036612">
    <property type="entry name" value="KH_dom_type_1_sf"/>
</dbReference>
<reference evidence="4" key="1">
    <citation type="submission" date="2019-07" db="EMBL/GenBank/DDBJ databases">
        <title>Annotation for the trematode Paragonimus miyazaki's.</title>
        <authorList>
            <person name="Choi Y.-J."/>
        </authorList>
    </citation>
    <scope>NUCLEOTIDE SEQUENCE</scope>
    <source>
        <strain evidence="4">Japan</strain>
    </source>
</reference>
<dbReference type="AlphaFoldDB" id="A0A8S9YES0"/>
<proteinExistence type="predicted"/>
<evidence type="ECO:0000313" key="5">
    <source>
        <dbReference type="Proteomes" id="UP000822476"/>
    </source>
</evidence>
<dbReference type="GO" id="GO:0003723">
    <property type="term" value="F:RNA binding"/>
    <property type="evidence" value="ECO:0007669"/>
    <property type="project" value="UniProtKB-UniRule"/>
</dbReference>
<feature type="non-terminal residue" evidence="4">
    <location>
        <position position="1"/>
    </location>
</feature>
<evidence type="ECO:0000256" key="2">
    <source>
        <dbReference type="PROSITE-ProRule" id="PRU00117"/>
    </source>
</evidence>
<dbReference type="EMBL" id="JTDE01021440">
    <property type="protein sequence ID" value="KAF7232927.1"/>
    <property type="molecule type" value="Genomic_DNA"/>
</dbReference>
<accession>A0A8S9YES0</accession>
<dbReference type="InterPro" id="IPR004088">
    <property type="entry name" value="KH_dom_type_1"/>
</dbReference>
<dbReference type="Pfam" id="PF00013">
    <property type="entry name" value="KH_1"/>
    <property type="match status" value="2"/>
</dbReference>
<feature type="domain" description="K Homology" evidence="3">
    <location>
        <begin position="106"/>
        <end position="177"/>
    </location>
</feature>
<name>A0A8S9YES0_9TREM</name>
<evidence type="ECO:0000313" key="4">
    <source>
        <dbReference type="EMBL" id="KAF7232927.1"/>
    </source>
</evidence>
<dbReference type="InterPro" id="IPR004087">
    <property type="entry name" value="KH_dom"/>
</dbReference>
<protein>
    <recommendedName>
        <fullName evidence="3">K Homology domain-containing protein</fullName>
    </recommendedName>
</protein>